<dbReference type="InterPro" id="IPR036986">
    <property type="entry name" value="S4_RNA-bd_sf"/>
</dbReference>
<evidence type="ECO:0000256" key="3">
    <source>
        <dbReference type="ARBA" id="ARBA00022884"/>
    </source>
</evidence>
<dbReference type="Pfam" id="PF01479">
    <property type="entry name" value="S4"/>
    <property type="match status" value="1"/>
</dbReference>
<dbReference type="STRING" id="1330330.IX53_04590"/>
<dbReference type="PIRSF" id="PIRSF038881">
    <property type="entry name" value="RNAbp_HP1423"/>
    <property type="match status" value="1"/>
</dbReference>
<dbReference type="SUPFAM" id="SSF55174">
    <property type="entry name" value="Alpha-L RNA-binding motif"/>
    <property type="match status" value="1"/>
</dbReference>
<dbReference type="Gene3D" id="3.10.290.10">
    <property type="entry name" value="RNA-binding S4 domain"/>
    <property type="match status" value="1"/>
</dbReference>
<dbReference type="KEGG" id="kpf:IX53_04590"/>
<gene>
    <name evidence="7" type="ORF">IX53_04590</name>
</gene>
<dbReference type="SMART" id="SM00363">
    <property type="entry name" value="S4"/>
    <property type="match status" value="1"/>
</dbReference>
<reference evidence="7 8" key="1">
    <citation type="submission" date="2015-04" db="EMBL/GenBank/DDBJ databases">
        <title>Complete Genome Sequence of Kosmotoga pacifica SLHLJ1.</title>
        <authorList>
            <person name="Jiang L.J."/>
            <person name="Shao Z.Z."/>
            <person name="Jebbar M."/>
        </authorList>
    </citation>
    <scope>NUCLEOTIDE SEQUENCE [LARGE SCALE GENOMIC DNA]</scope>
    <source>
        <strain evidence="7 8">SLHLJ1</strain>
    </source>
</reference>
<dbReference type="EMBL" id="CP011232">
    <property type="protein sequence ID" value="AKI97209.1"/>
    <property type="molecule type" value="Genomic_DNA"/>
</dbReference>
<dbReference type="GO" id="GO:0000049">
    <property type="term" value="F:tRNA binding"/>
    <property type="evidence" value="ECO:0007669"/>
    <property type="project" value="UniProtKB-KW"/>
</dbReference>
<evidence type="ECO:0000313" key="8">
    <source>
        <dbReference type="Proteomes" id="UP000035159"/>
    </source>
</evidence>
<dbReference type="AlphaFoldDB" id="A0A0G2ZCD5"/>
<evidence type="ECO:0000313" key="7">
    <source>
        <dbReference type="EMBL" id="AKI97209.1"/>
    </source>
</evidence>
<dbReference type="CDD" id="cd00165">
    <property type="entry name" value="S4"/>
    <property type="match status" value="1"/>
</dbReference>
<keyword evidence="2" id="KW-0699">rRNA-binding</keyword>
<sequence length="75" mass="8808">MRLDKFLKLNRIIKRRTLAKDAIEKGFVLKNGRPAKPASEINPGDEIQIDFANRVLVIRVMENMEIEVVREEKRF</sequence>
<keyword evidence="7" id="KW-0436">Ligase</keyword>
<keyword evidence="4" id="KW-0648">Protein biosynthesis</keyword>
<protein>
    <submittedName>
        <fullName evidence="7">tRNA synthetase RNA-binding protein</fullName>
    </submittedName>
</protein>
<name>A0A0G2ZCD5_9BACT</name>
<keyword evidence="1" id="KW-0820">tRNA-binding</keyword>
<proteinExistence type="predicted"/>
<feature type="domain" description="RNA-binding S4" evidence="6">
    <location>
        <begin position="1"/>
        <end position="63"/>
    </location>
</feature>
<dbReference type="PROSITE" id="PS50889">
    <property type="entry name" value="S4"/>
    <property type="match status" value="1"/>
</dbReference>
<evidence type="ECO:0000256" key="2">
    <source>
        <dbReference type="ARBA" id="ARBA00022730"/>
    </source>
</evidence>
<accession>A0A0G2ZCD5</accession>
<evidence type="ECO:0000256" key="5">
    <source>
        <dbReference type="PROSITE-ProRule" id="PRU00182"/>
    </source>
</evidence>
<evidence type="ECO:0000256" key="1">
    <source>
        <dbReference type="ARBA" id="ARBA00022555"/>
    </source>
</evidence>
<evidence type="ECO:0000256" key="4">
    <source>
        <dbReference type="ARBA" id="ARBA00022917"/>
    </source>
</evidence>
<organism evidence="7 8">
    <name type="scientific">Kosmotoga pacifica</name>
    <dbReference type="NCBI Taxonomy" id="1330330"/>
    <lineage>
        <taxon>Bacteria</taxon>
        <taxon>Thermotogati</taxon>
        <taxon>Thermotogota</taxon>
        <taxon>Thermotogae</taxon>
        <taxon>Kosmotogales</taxon>
        <taxon>Kosmotogaceae</taxon>
        <taxon>Kosmotoga</taxon>
    </lineage>
</organism>
<dbReference type="GO" id="GO:0004812">
    <property type="term" value="F:aminoacyl-tRNA ligase activity"/>
    <property type="evidence" value="ECO:0007669"/>
    <property type="project" value="UniProtKB-KW"/>
</dbReference>
<keyword evidence="8" id="KW-1185">Reference proteome</keyword>
<dbReference type="OrthoDB" id="9805210at2"/>
<dbReference type="Proteomes" id="UP000035159">
    <property type="component" value="Chromosome"/>
</dbReference>
<keyword evidence="7" id="KW-0030">Aminoacyl-tRNA synthetase</keyword>
<dbReference type="InterPro" id="IPR002942">
    <property type="entry name" value="S4_RNA-bd"/>
</dbReference>
<evidence type="ECO:0000259" key="6">
    <source>
        <dbReference type="SMART" id="SM00363"/>
    </source>
</evidence>
<dbReference type="GO" id="GO:0019843">
    <property type="term" value="F:rRNA binding"/>
    <property type="evidence" value="ECO:0007669"/>
    <property type="project" value="UniProtKB-KW"/>
</dbReference>
<dbReference type="GO" id="GO:0006412">
    <property type="term" value="P:translation"/>
    <property type="evidence" value="ECO:0007669"/>
    <property type="project" value="UniProtKB-KW"/>
</dbReference>
<dbReference type="PATRIC" id="fig|1330330.3.peg.923"/>
<keyword evidence="3 5" id="KW-0694">RNA-binding</keyword>
<dbReference type="InterPro" id="IPR025490">
    <property type="entry name" value="RqcP"/>
</dbReference>